<name>A0ABN9RXN8_9DINO</name>
<dbReference type="SMART" id="SM00739">
    <property type="entry name" value="KOW"/>
    <property type="match status" value="4"/>
</dbReference>
<comment type="similarity">
    <text evidence="1">Belongs to the SPT5 family.</text>
</comment>
<feature type="compositionally biased region" description="Low complexity" evidence="3">
    <location>
        <begin position="91"/>
        <end position="104"/>
    </location>
</feature>
<dbReference type="Gene3D" id="3.30.70.940">
    <property type="entry name" value="NusG, N-terminal domain"/>
    <property type="match status" value="1"/>
</dbReference>
<dbReference type="CDD" id="cd06081">
    <property type="entry name" value="KOW_Spt5_1"/>
    <property type="match status" value="1"/>
</dbReference>
<dbReference type="PANTHER" id="PTHR11125:SF7">
    <property type="entry name" value="TRANSCRIPTION ELONGATION FACTOR SPT5"/>
    <property type="match status" value="1"/>
</dbReference>
<dbReference type="Proteomes" id="UP001189429">
    <property type="component" value="Unassembled WGS sequence"/>
</dbReference>
<feature type="region of interest" description="Disordered" evidence="3">
    <location>
        <begin position="378"/>
        <end position="403"/>
    </location>
</feature>
<dbReference type="InterPro" id="IPR005824">
    <property type="entry name" value="KOW"/>
</dbReference>
<feature type="compositionally biased region" description="Acidic residues" evidence="3">
    <location>
        <begin position="122"/>
        <end position="139"/>
    </location>
</feature>
<feature type="region of interest" description="Disordered" evidence="3">
    <location>
        <begin position="457"/>
        <end position="498"/>
    </location>
</feature>
<dbReference type="InterPro" id="IPR036735">
    <property type="entry name" value="NGN_dom_sf"/>
</dbReference>
<dbReference type="EMBL" id="CAUYUJ010008224">
    <property type="protein sequence ID" value="CAK0823220.1"/>
    <property type="molecule type" value="Genomic_DNA"/>
</dbReference>
<feature type="compositionally biased region" description="Basic and acidic residues" evidence="3">
    <location>
        <begin position="457"/>
        <end position="469"/>
    </location>
</feature>
<dbReference type="Pfam" id="PF03439">
    <property type="entry name" value="Spt5-NGN"/>
    <property type="match status" value="1"/>
</dbReference>
<dbReference type="PANTHER" id="PTHR11125">
    <property type="entry name" value="SUPPRESSOR OF TY 5"/>
    <property type="match status" value="1"/>
</dbReference>
<feature type="compositionally biased region" description="Basic and acidic residues" evidence="3">
    <location>
        <begin position="481"/>
        <end position="491"/>
    </location>
</feature>
<evidence type="ECO:0000256" key="2">
    <source>
        <dbReference type="ARBA" id="ARBA00023163"/>
    </source>
</evidence>
<evidence type="ECO:0000256" key="3">
    <source>
        <dbReference type="SAM" id="MobiDB-lite"/>
    </source>
</evidence>
<gene>
    <name evidence="5" type="ORF">PCOR1329_LOCUS24033</name>
</gene>
<dbReference type="InterPro" id="IPR014722">
    <property type="entry name" value="Rib_uL2_dom2"/>
</dbReference>
<proteinExistence type="inferred from homology"/>
<organism evidence="5 6">
    <name type="scientific">Prorocentrum cordatum</name>
    <dbReference type="NCBI Taxonomy" id="2364126"/>
    <lineage>
        <taxon>Eukaryota</taxon>
        <taxon>Sar</taxon>
        <taxon>Alveolata</taxon>
        <taxon>Dinophyceae</taxon>
        <taxon>Prorocentrales</taxon>
        <taxon>Prorocentraceae</taxon>
        <taxon>Prorocentrum</taxon>
    </lineage>
</organism>
<evidence type="ECO:0000313" key="6">
    <source>
        <dbReference type="Proteomes" id="UP001189429"/>
    </source>
</evidence>
<feature type="domain" description="KOW" evidence="4">
    <location>
        <begin position="821"/>
        <end position="848"/>
    </location>
</feature>
<dbReference type="InterPro" id="IPR039659">
    <property type="entry name" value="SPT5"/>
</dbReference>
<evidence type="ECO:0000256" key="1">
    <source>
        <dbReference type="ARBA" id="ARBA00006956"/>
    </source>
</evidence>
<evidence type="ECO:0000259" key="4">
    <source>
        <dbReference type="SMART" id="SM00739"/>
    </source>
</evidence>
<evidence type="ECO:0000313" key="5">
    <source>
        <dbReference type="EMBL" id="CAK0823220.1"/>
    </source>
</evidence>
<dbReference type="InterPro" id="IPR005100">
    <property type="entry name" value="NGN-domain"/>
</dbReference>
<dbReference type="InterPro" id="IPR008991">
    <property type="entry name" value="Translation_prot_SH3-like_sf"/>
</dbReference>
<feature type="domain" description="KOW" evidence="4">
    <location>
        <begin position="508"/>
        <end position="535"/>
    </location>
</feature>
<feature type="region of interest" description="Disordered" evidence="3">
    <location>
        <begin position="1"/>
        <end position="139"/>
    </location>
</feature>
<accession>A0ABN9RXN8</accession>
<feature type="domain" description="KOW" evidence="4">
    <location>
        <begin position="562"/>
        <end position="589"/>
    </location>
</feature>
<dbReference type="InterPro" id="IPR041976">
    <property type="entry name" value="KOW_Spt5_3"/>
</dbReference>
<reference evidence="5" key="1">
    <citation type="submission" date="2023-10" db="EMBL/GenBank/DDBJ databases">
        <authorList>
            <person name="Chen Y."/>
            <person name="Shah S."/>
            <person name="Dougan E. K."/>
            <person name="Thang M."/>
            <person name="Chan C."/>
        </authorList>
    </citation>
    <scope>NUCLEOTIDE SEQUENCE [LARGE SCALE GENOMIC DNA]</scope>
</reference>
<dbReference type="CDD" id="cd06083">
    <property type="entry name" value="KOW_Spt5_3"/>
    <property type="match status" value="1"/>
</dbReference>
<comment type="caution">
    <text evidence="5">The sequence shown here is derived from an EMBL/GenBank/DDBJ whole genome shotgun (WGS) entry which is preliminary data.</text>
</comment>
<keyword evidence="2" id="KW-0804">Transcription</keyword>
<dbReference type="Pfam" id="PF23042">
    <property type="entry name" value="KOW1_SPT5"/>
    <property type="match status" value="1"/>
</dbReference>
<dbReference type="Gene3D" id="2.30.30.30">
    <property type="match status" value="1"/>
</dbReference>
<dbReference type="SUPFAM" id="SSF50104">
    <property type="entry name" value="Translation proteins SH3-like domain"/>
    <property type="match status" value="2"/>
</dbReference>
<keyword evidence="6" id="KW-1185">Reference proteome</keyword>
<feature type="domain" description="KOW" evidence="4">
    <location>
        <begin position="338"/>
        <end position="365"/>
    </location>
</feature>
<dbReference type="InterPro" id="IPR041973">
    <property type="entry name" value="KOW_Spt5_1"/>
</dbReference>
<protein>
    <recommendedName>
        <fullName evidence="4">KOW domain-containing protein</fullName>
    </recommendedName>
</protein>
<sequence length="947" mass="103761">MAASPGMGTQEMTALDRELFGDDEPETQSLGPSSAPAAGAATSSAAAPSAAPLASQDSLLEQDLFGDFDSGNEAPPSAPPPAGGRLKRAQAEAAGAEAAQAPAPSRRPKKKRRTDLAKFADLEAEEADGDSGDEAEEDDLDDLIDAGAVPEVGARGQAELRRHMQQQSVELEEAKRQAAAAGPESGVRRVYGSGYLDRMQEKYEKMEQDAAAGLIPDAAAPRASEPLAPRNAFVVPDMEKDPKLWCNKTFAPEVELCISMMVKAVQTLEAGKQIPISTVFFSPHLRGYVYIEAANEVQIRGFTQGVRGFSVSGISLVPTNQMPQVFEASVLDAAKKRAVKVGDFVRIRRGLYQGDLGQIDEVKDQSYIVKLKPRLPSAPTMSKMAQGKQDRAAKQRPPPRWFNKMDVEADGTALVNVDRRMTPRGLEHFYTVEKEFYRDGFLYKEFKSSFFDAGEKVRPQQAELQDKRSAPPVNENTRPAADLRPKREEPKMLPPSTVPKKSYIERQQLAVGDQVIVTSGDVKNLRGVVTQALFQSKTVWVQPTVPPSSISMSLEVAILSKYFEIGDYVKVLAGEHEGDTGYVVKVVFNKQSVWDINTAAMVLSPTCSSEFKVRVDHLQLTCEDADPQDEKNEFQVGQLVRLDGQNDSRALIIRIEANSRVVVLATNNKTYIHTFDQIQPVSLPSQRTYQNNLWTLDRKQQKIKPGCVVKAPQAGIKGEPISAKVLYIHDNYVFLEATESLTGDQAFSCCQGGKCEYFWNMNEIKDAEMEAERLKKKALEDTELVEVGGMSYGIKMASETSWLKPHLKRKMGVDIKDNPGVLAKGAAVRIHGGSYKGLRAEVRESLGDKVRCSLLSINKLVIGPRAASGGRRDKCPRMLYAGSNKRICGCDAFDCIEAVRMIAAQWTIVPSVGLVSPSFSSLNATQCNLRWYVSSAAFNSDHSASVK</sequence>
<feature type="compositionally biased region" description="Low complexity" evidence="3">
    <location>
        <begin position="29"/>
        <end position="55"/>
    </location>
</feature>